<dbReference type="SUPFAM" id="SSF50494">
    <property type="entry name" value="Trypsin-like serine proteases"/>
    <property type="match status" value="1"/>
</dbReference>
<dbReference type="InterPro" id="IPR043504">
    <property type="entry name" value="Peptidase_S1_PA_chymotrypsin"/>
</dbReference>
<protein>
    <recommendedName>
        <fullName evidence="3">Peptidase S1 domain-containing protein</fullName>
    </recommendedName>
</protein>
<name>A0A1B6ML49_9HEMI</name>
<dbReference type="GO" id="GO:0004252">
    <property type="term" value="F:serine-type endopeptidase activity"/>
    <property type="evidence" value="ECO:0007669"/>
    <property type="project" value="InterPro"/>
</dbReference>
<accession>A0A1B6ML49</accession>
<dbReference type="PANTHER" id="PTHR24256">
    <property type="entry name" value="TRYPTASE-RELATED"/>
    <property type="match status" value="1"/>
</dbReference>
<sequence>MGLDAMFGSTLLLSVKVPVRSNFFCNEKHRGETEIFSTQMCAGGEPGKDSCSGDSGGPLMTPYTIGSSTRYFLVGIVSMGPKQCGADPKPGVYTAVTKYIKWILDNIYE</sequence>
<proteinExistence type="inferred from homology"/>
<dbReference type="Gene3D" id="2.40.10.10">
    <property type="entry name" value="Trypsin-like serine proteases"/>
    <property type="match status" value="1"/>
</dbReference>
<dbReference type="InterPro" id="IPR033116">
    <property type="entry name" value="TRYPSIN_SER"/>
</dbReference>
<dbReference type="InterPro" id="IPR001254">
    <property type="entry name" value="Trypsin_dom"/>
</dbReference>
<dbReference type="InterPro" id="IPR051487">
    <property type="entry name" value="Ser/Thr_Proteases_Immune/Dev"/>
</dbReference>
<dbReference type="GO" id="GO:0006508">
    <property type="term" value="P:proteolysis"/>
    <property type="evidence" value="ECO:0007669"/>
    <property type="project" value="InterPro"/>
</dbReference>
<evidence type="ECO:0000313" key="4">
    <source>
        <dbReference type="EMBL" id="JAT36622.1"/>
    </source>
</evidence>
<reference evidence="4" key="1">
    <citation type="submission" date="2015-11" db="EMBL/GenBank/DDBJ databases">
        <title>De novo transcriptome assembly of four potential Pierce s Disease insect vectors from Arizona vineyards.</title>
        <authorList>
            <person name="Tassone E.E."/>
        </authorList>
    </citation>
    <scope>NUCLEOTIDE SEQUENCE</scope>
</reference>
<feature type="domain" description="Peptidase S1" evidence="3">
    <location>
        <begin position="1"/>
        <end position="108"/>
    </location>
</feature>
<comment type="similarity">
    <text evidence="2">Belongs to the peptidase S1 family. CLIP subfamily.</text>
</comment>
<dbReference type="AlphaFoldDB" id="A0A1B6ML49"/>
<keyword evidence="1" id="KW-1015">Disulfide bond</keyword>
<dbReference type="InterPro" id="IPR009003">
    <property type="entry name" value="Peptidase_S1_PA"/>
</dbReference>
<gene>
    <name evidence="4" type="ORF">g.12756</name>
</gene>
<dbReference type="EMBL" id="GEBQ01003355">
    <property type="protein sequence ID" value="JAT36622.1"/>
    <property type="molecule type" value="Transcribed_RNA"/>
</dbReference>
<organism evidence="4">
    <name type="scientific">Graphocephala atropunctata</name>
    <dbReference type="NCBI Taxonomy" id="36148"/>
    <lineage>
        <taxon>Eukaryota</taxon>
        <taxon>Metazoa</taxon>
        <taxon>Ecdysozoa</taxon>
        <taxon>Arthropoda</taxon>
        <taxon>Hexapoda</taxon>
        <taxon>Insecta</taxon>
        <taxon>Pterygota</taxon>
        <taxon>Neoptera</taxon>
        <taxon>Paraneoptera</taxon>
        <taxon>Hemiptera</taxon>
        <taxon>Auchenorrhyncha</taxon>
        <taxon>Membracoidea</taxon>
        <taxon>Cicadellidae</taxon>
        <taxon>Cicadellinae</taxon>
        <taxon>Cicadellini</taxon>
        <taxon>Graphocephala</taxon>
    </lineage>
</organism>
<evidence type="ECO:0000256" key="2">
    <source>
        <dbReference type="ARBA" id="ARBA00024195"/>
    </source>
</evidence>
<dbReference type="PROSITE" id="PS00135">
    <property type="entry name" value="TRYPSIN_SER"/>
    <property type="match status" value="1"/>
</dbReference>
<dbReference type="Pfam" id="PF00089">
    <property type="entry name" value="Trypsin"/>
    <property type="match status" value="1"/>
</dbReference>
<evidence type="ECO:0000256" key="1">
    <source>
        <dbReference type="ARBA" id="ARBA00023157"/>
    </source>
</evidence>
<evidence type="ECO:0000259" key="3">
    <source>
        <dbReference type="PROSITE" id="PS50240"/>
    </source>
</evidence>
<dbReference type="PROSITE" id="PS50240">
    <property type="entry name" value="TRYPSIN_DOM"/>
    <property type="match status" value="1"/>
</dbReference>